<dbReference type="Pfam" id="PF06894">
    <property type="entry name" value="Phage_TAC_2"/>
    <property type="match status" value="1"/>
</dbReference>
<dbReference type="AlphaFoldDB" id="A0A809S2H0"/>
<dbReference type="RefSeq" id="WP_096863835.1">
    <property type="nucleotide sequence ID" value="NZ_AP022371.1"/>
</dbReference>
<proteinExistence type="predicted"/>
<dbReference type="EMBL" id="CAHPSF010000002">
    <property type="protein sequence ID" value="CAB5674994.1"/>
    <property type="molecule type" value="Genomic_DNA"/>
</dbReference>
<protein>
    <submittedName>
        <fullName evidence="2">Phage minor tail protein G</fullName>
    </submittedName>
</protein>
<dbReference type="InterPro" id="IPR010027">
    <property type="entry name" value="Tail_assembly_G"/>
</dbReference>
<evidence type="ECO:0000256" key="1">
    <source>
        <dbReference type="SAM" id="MobiDB-lite"/>
    </source>
</evidence>
<comment type="caution">
    <text evidence="2">The sequence shown here is derived from an EMBL/GenBank/DDBJ whole genome shotgun (WGS) entry which is preliminary data.</text>
</comment>
<organism evidence="2 3">
    <name type="scientific">Providencia rettgeri</name>
    <dbReference type="NCBI Taxonomy" id="587"/>
    <lineage>
        <taxon>Bacteria</taxon>
        <taxon>Pseudomonadati</taxon>
        <taxon>Pseudomonadota</taxon>
        <taxon>Gammaproteobacteria</taxon>
        <taxon>Enterobacterales</taxon>
        <taxon>Morganellaceae</taxon>
        <taxon>Providencia</taxon>
    </lineage>
</organism>
<evidence type="ECO:0000313" key="3">
    <source>
        <dbReference type="Proteomes" id="UP000834611"/>
    </source>
</evidence>
<gene>
    <name evidence="2" type="ORF">GHA_00953</name>
</gene>
<feature type="compositionally biased region" description="Acidic residues" evidence="1">
    <location>
        <begin position="118"/>
        <end position="127"/>
    </location>
</feature>
<evidence type="ECO:0000313" key="2">
    <source>
        <dbReference type="EMBL" id="CAB5674994.1"/>
    </source>
</evidence>
<dbReference type="GeneID" id="92274536"/>
<dbReference type="Proteomes" id="UP000834611">
    <property type="component" value="Unassembled WGS sequence"/>
</dbReference>
<feature type="region of interest" description="Disordered" evidence="1">
    <location>
        <begin position="101"/>
        <end position="127"/>
    </location>
</feature>
<sequence length="127" mass="14417">MFLKKKEIKIGEEVIILSELTALQRAEYFELLVHQDSELENLKGHALGAKANRHGVEQLTWIVSRSIWNTDRNRDIETIYQEILDNWGDSALKAAFDTASKLSGMSNDSDPSEKEGQEAQEPESLEK</sequence>
<reference evidence="2" key="1">
    <citation type="submission" date="2020-05" db="EMBL/GenBank/DDBJ databases">
        <authorList>
            <person name="Delgado-Blas J."/>
        </authorList>
    </citation>
    <scope>NUCLEOTIDE SEQUENCE</scope>
    <source>
        <strain evidence="2">BB1453</strain>
    </source>
</reference>
<name>A0A809S2H0_PRORE</name>
<accession>A0A809S2H0</accession>